<dbReference type="GO" id="GO:0030288">
    <property type="term" value="C:outer membrane-bounded periplasmic space"/>
    <property type="evidence" value="ECO:0007669"/>
    <property type="project" value="TreeGrafter"/>
</dbReference>
<evidence type="ECO:0000256" key="5">
    <source>
        <dbReference type="ARBA" id="ARBA00022676"/>
    </source>
</evidence>
<evidence type="ECO:0000259" key="17">
    <source>
        <dbReference type="Pfam" id="PF00912"/>
    </source>
</evidence>
<dbReference type="PANTHER" id="PTHR32282">
    <property type="entry name" value="BINDING PROTEIN TRANSPEPTIDASE, PUTATIVE-RELATED"/>
    <property type="match status" value="1"/>
</dbReference>
<keyword evidence="3" id="KW-0121">Carboxypeptidase</keyword>
<keyword evidence="8" id="KW-0133">Cell shape</keyword>
<evidence type="ECO:0000256" key="10">
    <source>
        <dbReference type="ARBA" id="ARBA00023268"/>
    </source>
</evidence>
<feature type="region of interest" description="Disordered" evidence="14">
    <location>
        <begin position="1"/>
        <end position="31"/>
    </location>
</feature>
<feature type="transmembrane region" description="Helical" evidence="15">
    <location>
        <begin position="41"/>
        <end position="65"/>
    </location>
</feature>
<keyword evidence="9" id="KW-0573">Peptidoglycan synthesis</keyword>
<keyword evidence="7" id="KW-0378">Hydrolase</keyword>
<evidence type="ECO:0000256" key="4">
    <source>
        <dbReference type="ARBA" id="ARBA00022670"/>
    </source>
</evidence>
<dbReference type="GO" id="GO:0008360">
    <property type="term" value="P:regulation of cell shape"/>
    <property type="evidence" value="ECO:0007669"/>
    <property type="project" value="UniProtKB-KW"/>
</dbReference>
<dbReference type="GeneID" id="35767985"/>
<feature type="compositionally biased region" description="Basic and acidic residues" evidence="14">
    <location>
        <begin position="727"/>
        <end position="750"/>
    </location>
</feature>
<dbReference type="RefSeq" id="WP_060778151.1">
    <property type="nucleotide sequence ID" value="NZ_CAJHLF010000002.1"/>
</dbReference>
<dbReference type="KEGG" id="aun:AWM73_03815"/>
<dbReference type="InterPro" id="IPR012338">
    <property type="entry name" value="Beta-lactam/transpept-like"/>
</dbReference>
<evidence type="ECO:0000256" key="7">
    <source>
        <dbReference type="ARBA" id="ARBA00022801"/>
    </source>
</evidence>
<dbReference type="GO" id="GO:0008658">
    <property type="term" value="F:penicillin binding"/>
    <property type="evidence" value="ECO:0007669"/>
    <property type="project" value="InterPro"/>
</dbReference>
<evidence type="ECO:0000256" key="11">
    <source>
        <dbReference type="ARBA" id="ARBA00023316"/>
    </source>
</evidence>
<dbReference type="GO" id="GO:0009002">
    <property type="term" value="F:serine-type D-Ala-D-Ala carboxypeptidase activity"/>
    <property type="evidence" value="ECO:0007669"/>
    <property type="project" value="UniProtKB-EC"/>
</dbReference>
<evidence type="ECO:0000256" key="9">
    <source>
        <dbReference type="ARBA" id="ARBA00022984"/>
    </source>
</evidence>
<dbReference type="GO" id="GO:0071555">
    <property type="term" value="P:cell wall organization"/>
    <property type="evidence" value="ECO:0007669"/>
    <property type="project" value="UniProtKB-KW"/>
</dbReference>
<evidence type="ECO:0000313" key="18">
    <source>
        <dbReference type="EMBL" id="QPS00990.1"/>
    </source>
</evidence>
<dbReference type="SUPFAM" id="SSF53955">
    <property type="entry name" value="Lysozyme-like"/>
    <property type="match status" value="1"/>
</dbReference>
<protein>
    <submittedName>
        <fullName evidence="18">PBP1A family penicillin-binding protein</fullName>
    </submittedName>
</protein>
<dbReference type="GO" id="GO:0009252">
    <property type="term" value="P:peptidoglycan biosynthetic process"/>
    <property type="evidence" value="ECO:0007669"/>
    <property type="project" value="UniProtKB-KW"/>
</dbReference>
<dbReference type="FunFam" id="1.10.3810.10:FF:000001">
    <property type="entry name" value="Penicillin-binding protein 1A"/>
    <property type="match status" value="1"/>
</dbReference>
<dbReference type="Gene3D" id="1.10.3810.10">
    <property type="entry name" value="Biosynthetic peptidoglycan transglycosylase-like"/>
    <property type="match status" value="1"/>
</dbReference>
<dbReference type="Gene3D" id="3.40.710.10">
    <property type="entry name" value="DD-peptidase/beta-lactamase superfamily"/>
    <property type="match status" value="1"/>
</dbReference>
<feature type="region of interest" description="Disordered" evidence="14">
    <location>
        <begin position="710"/>
        <end position="822"/>
    </location>
</feature>
<dbReference type="SUPFAM" id="SSF56601">
    <property type="entry name" value="beta-lactamase/transpeptidase-like"/>
    <property type="match status" value="1"/>
</dbReference>
<dbReference type="InterPro" id="IPR050396">
    <property type="entry name" value="Glycosyltr_51/Transpeptidase"/>
</dbReference>
<dbReference type="GO" id="GO:0008955">
    <property type="term" value="F:peptidoglycan glycosyltransferase activity"/>
    <property type="evidence" value="ECO:0007669"/>
    <property type="project" value="UniProtKB-EC"/>
</dbReference>
<keyword evidence="15" id="KW-1133">Transmembrane helix</keyword>
<dbReference type="InterPro" id="IPR023346">
    <property type="entry name" value="Lysozyme-like_dom_sf"/>
</dbReference>
<dbReference type="AlphaFoldDB" id="A0A0X8FED4"/>
<keyword evidence="11" id="KW-0961">Cell wall biogenesis/degradation</keyword>
<dbReference type="InterPro" id="IPR036950">
    <property type="entry name" value="PBP_transglycosylase"/>
</dbReference>
<dbReference type="EMBL" id="CP065662">
    <property type="protein sequence ID" value="QPS00990.1"/>
    <property type="molecule type" value="Genomic_DNA"/>
</dbReference>
<evidence type="ECO:0000256" key="3">
    <source>
        <dbReference type="ARBA" id="ARBA00022645"/>
    </source>
</evidence>
<comment type="similarity">
    <text evidence="1">In the C-terminal section; belongs to the transpeptidase family.</text>
</comment>
<comment type="catalytic activity">
    <reaction evidence="13">
        <text>[GlcNAc-(1-&gt;4)-Mur2Ac(oyl-L-Ala-gamma-D-Glu-L-Lys-D-Ala-D-Ala)](n)-di-trans,octa-cis-undecaprenyl diphosphate + beta-D-GlcNAc-(1-&gt;4)-Mur2Ac(oyl-L-Ala-gamma-D-Glu-L-Lys-D-Ala-D-Ala)-di-trans,octa-cis-undecaprenyl diphosphate = [GlcNAc-(1-&gt;4)-Mur2Ac(oyl-L-Ala-gamma-D-Glu-L-Lys-D-Ala-D-Ala)](n+1)-di-trans,octa-cis-undecaprenyl diphosphate + di-trans,octa-cis-undecaprenyl diphosphate + H(+)</text>
        <dbReference type="Rhea" id="RHEA:23708"/>
        <dbReference type="Rhea" id="RHEA-COMP:9602"/>
        <dbReference type="Rhea" id="RHEA-COMP:9603"/>
        <dbReference type="ChEBI" id="CHEBI:15378"/>
        <dbReference type="ChEBI" id="CHEBI:58405"/>
        <dbReference type="ChEBI" id="CHEBI:60033"/>
        <dbReference type="ChEBI" id="CHEBI:78435"/>
        <dbReference type="EC" id="2.4.99.28"/>
    </reaction>
</comment>
<evidence type="ECO:0000256" key="2">
    <source>
        <dbReference type="ARBA" id="ARBA00007739"/>
    </source>
</evidence>
<evidence type="ECO:0000256" key="13">
    <source>
        <dbReference type="ARBA" id="ARBA00049902"/>
    </source>
</evidence>
<evidence type="ECO:0000256" key="12">
    <source>
        <dbReference type="ARBA" id="ARBA00034000"/>
    </source>
</evidence>
<feature type="compositionally biased region" description="Polar residues" evidence="14">
    <location>
        <begin position="785"/>
        <end position="802"/>
    </location>
</feature>
<evidence type="ECO:0000256" key="1">
    <source>
        <dbReference type="ARBA" id="ARBA00007090"/>
    </source>
</evidence>
<sequence length="822" mass="91660">MTLLSTHYPHNRRRTSGLNKEEKTRQRKNNNFSDKPLWQKILLIGLGAVGSLFIILAIIALIWIAQAPEISEGDLQGSVASVVYDNQGNEVFETSQNERIIVEGDEISQETFDAVTSIEDRRFLKHRGVDPIRIMGSLFANLRAGGIAQGGSTLTQQLVKLSVFSTNESDRTYKRKVQELWLALQLESQFSKQEIFEYYINKVYMANGVYGIGTAANIYYGKPLTELSLDQTALLAGMPQAPNEYDPYHNPDKAKERRDTVLYTMLDNDTITQEEYQEAISQPIDHGLLPLNEQIDTNNQQKLMLDSYIQQVAADVKAAGYDLYSDGLKVYTHLDMQAQTFLHQTAEDNNGLLFDNDNIQTAVSVLDTSNSHIIALFGGRHLENQLGLNRATQLNRSVGSSIKPLSAYGPAFEYLNYSPGQTEKDEPYQYSSGTKVYNWDRQYQGTMTLRTALKNSRNIPAIKVFQDVGPERADEFLKKLGITLNDGKGLVESNAIGGEMTPLQLSVAYAAMGNNGQYNEAKAVDYFITTDGEEVDVQGESHEAMKDSTAYMLTSVLKDTFKSGLSSWIHNPNIHEAGKTGTTNYTDDQVRQLNIPAGAVPDHWASGYTKNHTVTVWTGHDEPYQANGYLTTAQQQIADRLYRQVMDHLESRNPSSDWTQPDSVHTVDLIFGSKPLRLANPGAGHSVRDLVNNELYQELKQNYGRQTTIDIDSNSYSESSEEVETYISRESESQVEESSHSGLEESHSDSELSEIDDSTSAYPKEDTPNSERTSESGLQNPPRETPSSQREPSVSPGNSQREGYSRRTIYRSGGNSGLPNAS</sequence>
<keyword evidence="15" id="KW-0812">Transmembrane</keyword>
<feature type="compositionally biased region" description="Basic and acidic residues" evidence="14">
    <location>
        <begin position="763"/>
        <end position="774"/>
    </location>
</feature>
<dbReference type="Pfam" id="PF00912">
    <property type="entry name" value="Transgly"/>
    <property type="match status" value="1"/>
</dbReference>
<comment type="similarity">
    <text evidence="2">In the N-terminal section; belongs to the glycosyltransferase 51 family.</text>
</comment>
<keyword evidence="5" id="KW-0328">Glycosyltransferase</keyword>
<evidence type="ECO:0000256" key="14">
    <source>
        <dbReference type="SAM" id="MobiDB-lite"/>
    </source>
</evidence>
<dbReference type="InterPro" id="IPR001460">
    <property type="entry name" value="PCN-bd_Tpept"/>
</dbReference>
<evidence type="ECO:0000259" key="16">
    <source>
        <dbReference type="Pfam" id="PF00905"/>
    </source>
</evidence>
<dbReference type="PANTHER" id="PTHR32282:SF29">
    <property type="entry name" value="PENICILLIN-BINDING PROTEIN 1A"/>
    <property type="match status" value="1"/>
</dbReference>
<comment type="catalytic activity">
    <reaction evidence="12">
        <text>Preferential cleavage: (Ac)2-L-Lys-D-Ala-|-D-Ala. Also transpeptidation of peptidyl-alanyl moieties that are N-acyl substituents of D-alanine.</text>
        <dbReference type="EC" id="3.4.16.4"/>
    </reaction>
</comment>
<keyword evidence="10" id="KW-0511">Multifunctional enzyme</keyword>
<evidence type="ECO:0000256" key="8">
    <source>
        <dbReference type="ARBA" id="ARBA00022960"/>
    </source>
</evidence>
<keyword evidence="15" id="KW-0472">Membrane</keyword>
<feature type="domain" description="Penicillin-binding protein transpeptidase" evidence="16">
    <location>
        <begin position="362"/>
        <end position="643"/>
    </location>
</feature>
<keyword evidence="4" id="KW-0645">Protease</keyword>
<evidence type="ECO:0000313" key="19">
    <source>
        <dbReference type="Proteomes" id="UP000594771"/>
    </source>
</evidence>
<gene>
    <name evidence="18" type="ORF">I6G68_06240</name>
</gene>
<dbReference type="Proteomes" id="UP000594771">
    <property type="component" value="Chromosome"/>
</dbReference>
<dbReference type="InterPro" id="IPR001264">
    <property type="entry name" value="Glyco_trans_51"/>
</dbReference>
<evidence type="ECO:0000256" key="15">
    <source>
        <dbReference type="SAM" id="Phobius"/>
    </source>
</evidence>
<dbReference type="GO" id="GO:0006508">
    <property type="term" value="P:proteolysis"/>
    <property type="evidence" value="ECO:0007669"/>
    <property type="project" value="UniProtKB-KW"/>
</dbReference>
<feature type="domain" description="Glycosyl transferase family 51" evidence="17">
    <location>
        <begin position="90"/>
        <end position="265"/>
    </location>
</feature>
<dbReference type="NCBIfam" id="TIGR02074">
    <property type="entry name" value="PBP_1a_fam"/>
    <property type="match status" value="1"/>
</dbReference>
<reference evidence="18 19" key="1">
    <citation type="submission" date="2020-12" db="EMBL/GenBank/DDBJ databases">
        <title>FDA dAtabase for Regulatory Grade micrObial Sequences (FDA-ARGOS): Supporting development and validation of Infectious Disease Dx tests.</title>
        <authorList>
            <person name="Sproer C."/>
            <person name="Gronow S."/>
            <person name="Severitt S."/>
            <person name="Schroder I."/>
            <person name="Tallon L."/>
            <person name="Sadzewicz L."/>
            <person name="Zhao X."/>
            <person name="Boylan J."/>
            <person name="Ott S."/>
            <person name="Bowen H."/>
            <person name="Vavikolanu K."/>
            <person name="Mehta A."/>
            <person name="Aluvathingal J."/>
            <person name="Nadendla S."/>
            <person name="Lowell S."/>
            <person name="Myers T."/>
            <person name="Yan Y."/>
            <person name="Sichtig H."/>
        </authorList>
    </citation>
    <scope>NUCLEOTIDE SEQUENCE [LARGE SCALE GENOMIC DNA]</scope>
    <source>
        <strain evidence="18 19">FDAARGOS_911</strain>
    </source>
</reference>
<dbReference type="Pfam" id="PF00905">
    <property type="entry name" value="Transpeptidase"/>
    <property type="match status" value="1"/>
</dbReference>
<proteinExistence type="inferred from homology"/>
<evidence type="ECO:0000256" key="6">
    <source>
        <dbReference type="ARBA" id="ARBA00022679"/>
    </source>
</evidence>
<keyword evidence="6" id="KW-0808">Transferase</keyword>
<dbReference type="OrthoDB" id="9766909at2"/>
<accession>A0A0X8FED4</accession>
<name>A0A0X8FED4_9LACT</name>
<organism evidence="18 19">
    <name type="scientific">Aerococcus urinae</name>
    <dbReference type="NCBI Taxonomy" id="1376"/>
    <lineage>
        <taxon>Bacteria</taxon>
        <taxon>Bacillati</taxon>
        <taxon>Bacillota</taxon>
        <taxon>Bacilli</taxon>
        <taxon>Lactobacillales</taxon>
        <taxon>Aerococcaceae</taxon>
        <taxon>Aerococcus</taxon>
    </lineage>
</organism>